<accession>A0A9Q3UKA6</accession>
<evidence type="ECO:0000313" key="7">
    <source>
        <dbReference type="Proteomes" id="UP001108027"/>
    </source>
</evidence>
<feature type="binding site" evidence="3">
    <location>
        <position position="235"/>
    </location>
    <ligand>
        <name>Na(+)</name>
        <dbReference type="ChEBI" id="CHEBI:29101"/>
    </ligand>
</feature>
<feature type="chain" id="PRO_5040280859" evidence="5">
    <location>
        <begin position="21"/>
        <end position="387"/>
    </location>
</feature>
<reference evidence="6" key="1">
    <citation type="submission" date="2021-10" db="EMBL/GenBank/DDBJ databases">
        <title>The diversity and Nitrogen Metabolism of Culturable Nitrate-Utilizing Bacteria Within the Oxygen Minimum Zone of the Changjiang (Yangtze River)Estuary.</title>
        <authorList>
            <person name="Zhang D."/>
            <person name="Zheng J."/>
            <person name="Liu S."/>
            <person name="He W."/>
        </authorList>
    </citation>
    <scope>NUCLEOTIDE SEQUENCE</scope>
    <source>
        <strain evidence="6">FXH-223</strain>
    </source>
</reference>
<dbReference type="Proteomes" id="UP001108027">
    <property type="component" value="Unassembled WGS sequence"/>
</dbReference>
<feature type="compositionally biased region" description="Low complexity" evidence="4">
    <location>
        <begin position="33"/>
        <end position="45"/>
    </location>
</feature>
<feature type="region of interest" description="Disordered" evidence="4">
    <location>
        <begin position="25"/>
        <end position="47"/>
    </location>
</feature>
<dbReference type="InterPro" id="IPR026289">
    <property type="entry name" value="SBP_TakP-like"/>
</dbReference>
<evidence type="ECO:0000256" key="2">
    <source>
        <dbReference type="PIRSR" id="PIRSR039026-1"/>
    </source>
</evidence>
<dbReference type="NCBIfam" id="NF037995">
    <property type="entry name" value="TRAP_S1"/>
    <property type="match status" value="1"/>
</dbReference>
<dbReference type="GO" id="GO:0031317">
    <property type="term" value="C:tripartite ATP-independent periplasmic transporter complex"/>
    <property type="evidence" value="ECO:0007669"/>
    <property type="project" value="InterPro"/>
</dbReference>
<feature type="signal peptide" evidence="5">
    <location>
        <begin position="1"/>
        <end position="20"/>
    </location>
</feature>
<evidence type="ECO:0000256" key="1">
    <source>
        <dbReference type="ARBA" id="ARBA00022729"/>
    </source>
</evidence>
<dbReference type="EMBL" id="JAJGNA010000002">
    <property type="protein sequence ID" value="MCC4307403.1"/>
    <property type="molecule type" value="Genomic_DNA"/>
</dbReference>
<name>A0A9Q3UKA6_9GAMM</name>
<feature type="binding site" evidence="3">
    <location>
        <position position="260"/>
    </location>
    <ligand>
        <name>substrate</name>
    </ligand>
</feature>
<dbReference type="PIRSF" id="PIRSF039026">
    <property type="entry name" value="SiaP"/>
    <property type="match status" value="1"/>
</dbReference>
<dbReference type="Gene3D" id="3.40.190.10">
    <property type="entry name" value="Periplasmic binding protein-like II"/>
    <property type="match status" value="1"/>
</dbReference>
<feature type="binding site" evidence="2">
    <location>
        <position position="197"/>
    </location>
    <ligand>
        <name>substrate</name>
    </ligand>
</feature>
<dbReference type="Gene3D" id="3.40.190.170">
    <property type="entry name" value="Bacterial extracellular solute-binding protein, family 7"/>
    <property type="match status" value="1"/>
</dbReference>
<keyword evidence="7" id="KW-1185">Reference proteome</keyword>
<keyword evidence="1 5" id="KW-0732">Signal</keyword>
<dbReference type="PANTHER" id="PTHR33376:SF5">
    <property type="entry name" value="EXTRACYTOPLASMIC SOLUTE RECEPTOR PROTEIN"/>
    <property type="match status" value="1"/>
</dbReference>
<dbReference type="RefSeq" id="WP_228232657.1">
    <property type="nucleotide sequence ID" value="NZ_ARXL01000036.1"/>
</dbReference>
<dbReference type="AlphaFoldDB" id="A0A9Q3UKA6"/>
<dbReference type="Pfam" id="PF03480">
    <property type="entry name" value="DctP"/>
    <property type="match status" value="1"/>
</dbReference>
<evidence type="ECO:0000313" key="6">
    <source>
        <dbReference type="EMBL" id="MCC4307403.1"/>
    </source>
</evidence>
<dbReference type="InterPro" id="IPR038404">
    <property type="entry name" value="TRAP_DctP_sf"/>
</dbReference>
<feature type="binding site" evidence="3">
    <location>
        <position position="234"/>
    </location>
    <ligand>
        <name>substrate</name>
    </ligand>
</feature>
<dbReference type="SUPFAM" id="SSF53850">
    <property type="entry name" value="Periplasmic binding protein-like II"/>
    <property type="match status" value="1"/>
</dbReference>
<dbReference type="GO" id="GO:0055085">
    <property type="term" value="P:transmembrane transport"/>
    <property type="evidence" value="ECO:0007669"/>
    <property type="project" value="InterPro"/>
</dbReference>
<dbReference type="InterPro" id="IPR018389">
    <property type="entry name" value="DctP_fam"/>
</dbReference>
<evidence type="ECO:0000256" key="3">
    <source>
        <dbReference type="PIRSR" id="PIRSR039026-2"/>
    </source>
</evidence>
<evidence type="ECO:0000256" key="4">
    <source>
        <dbReference type="SAM" id="MobiDB-lite"/>
    </source>
</evidence>
<dbReference type="GO" id="GO:0046872">
    <property type="term" value="F:metal ion binding"/>
    <property type="evidence" value="ECO:0007669"/>
    <property type="project" value="UniProtKB-KW"/>
</dbReference>
<evidence type="ECO:0000256" key="5">
    <source>
        <dbReference type="SAM" id="SignalP"/>
    </source>
</evidence>
<gene>
    <name evidence="6" type="ORF">LL252_02370</name>
</gene>
<organism evidence="6 7">
    <name type="scientific">Alloalcanivorax marinus</name>
    <dbReference type="NCBI Taxonomy" id="1177169"/>
    <lineage>
        <taxon>Bacteria</taxon>
        <taxon>Pseudomonadati</taxon>
        <taxon>Pseudomonadota</taxon>
        <taxon>Gammaproteobacteria</taxon>
        <taxon>Oceanospirillales</taxon>
        <taxon>Alcanivoracaceae</taxon>
        <taxon>Alloalcanivorax</taxon>
    </lineage>
</organism>
<sequence>MDRRKFVSALGLGLGAAALAGCGQDDSKNAQSGEAAGAAQPDGAASKPAKTLEWKLVTSWPKNYPGLGTGANRFAERVTAMSGGRLTVKVYGAGELVPAMGVFDAVRDGSADMGHSASYYWKGKHPATPFFTAVPFGLTAQEINSWMNYGGGQELWDELYGGFGIKPLPCGNSGTQMGGWFRKEINSLADIKGLKIRAPGLAGEIMQRIGATPVQMPGGEVFTSMQTGALDAADWVGPYNDLAFGLHKVADYYYYPGWAEPGAMLEMMINKEKWESLPDDLQEIVKNAAEAENQHIYDEFTARNAEALKQLVDEHGTQLRRFPDEVLTKLYETSEQVIQDLVAGNDQARRIHESYRDFRDSVVPYVAVAEQSALNVRSMVLGQKQPG</sequence>
<dbReference type="PANTHER" id="PTHR33376">
    <property type="match status" value="1"/>
</dbReference>
<proteinExistence type="predicted"/>
<keyword evidence="3" id="KW-0479">Metal-binding</keyword>
<comment type="caution">
    <text evidence="6">The sequence shown here is derived from an EMBL/GenBank/DDBJ whole genome shotgun (WGS) entry which is preliminary data.</text>
</comment>
<feature type="binding site" evidence="2">
    <location>
        <position position="176"/>
    </location>
    <ligand>
        <name>substrate</name>
    </ligand>
</feature>
<dbReference type="PROSITE" id="PS51257">
    <property type="entry name" value="PROKAR_LIPOPROTEIN"/>
    <property type="match status" value="1"/>
</dbReference>
<protein>
    <submittedName>
        <fullName evidence="6">TRAP transporter substrate-binding protein</fullName>
    </submittedName>
</protein>
<dbReference type="CDD" id="cd13604">
    <property type="entry name" value="PBP2_TRAP_ketoacid_lactate_like"/>
    <property type="match status" value="1"/>
</dbReference>